<keyword evidence="4" id="KW-0732">Signal</keyword>
<feature type="signal peptide" evidence="4">
    <location>
        <begin position="1"/>
        <end position="23"/>
    </location>
</feature>
<accession>A0ABW1CPW8</accession>
<dbReference type="InterPro" id="IPR011707">
    <property type="entry name" value="Cu-oxidase-like_N"/>
</dbReference>
<evidence type="ECO:0000313" key="6">
    <source>
        <dbReference type="EMBL" id="MFC5827597.1"/>
    </source>
</evidence>
<dbReference type="RefSeq" id="WP_379517102.1">
    <property type="nucleotide sequence ID" value="NZ_JBHSPA010000031.1"/>
</dbReference>
<dbReference type="Pfam" id="PF07732">
    <property type="entry name" value="Cu-oxidase_3"/>
    <property type="match status" value="1"/>
</dbReference>
<dbReference type="InterPro" id="IPR045087">
    <property type="entry name" value="Cu-oxidase_fam"/>
</dbReference>
<evidence type="ECO:0000256" key="4">
    <source>
        <dbReference type="SAM" id="SignalP"/>
    </source>
</evidence>
<name>A0ABW1CPW8_9ACTN</name>
<dbReference type="InterPro" id="IPR008972">
    <property type="entry name" value="Cupredoxin"/>
</dbReference>
<organism evidence="6 7">
    <name type="scientific">Nonomuraea insulae</name>
    <dbReference type="NCBI Taxonomy" id="1616787"/>
    <lineage>
        <taxon>Bacteria</taxon>
        <taxon>Bacillati</taxon>
        <taxon>Actinomycetota</taxon>
        <taxon>Actinomycetes</taxon>
        <taxon>Streptosporangiales</taxon>
        <taxon>Streptosporangiaceae</taxon>
        <taxon>Nonomuraea</taxon>
    </lineage>
</organism>
<comment type="caution">
    <text evidence="6">The sequence shown here is derived from an EMBL/GenBank/DDBJ whole genome shotgun (WGS) entry which is preliminary data.</text>
</comment>
<protein>
    <submittedName>
        <fullName evidence="6">Multicopper oxidase domain-containing protein</fullName>
    </submittedName>
</protein>
<keyword evidence="3" id="KW-0186">Copper</keyword>
<reference evidence="7" key="1">
    <citation type="journal article" date="2019" name="Int. J. Syst. Evol. Microbiol.">
        <title>The Global Catalogue of Microorganisms (GCM) 10K type strain sequencing project: providing services to taxonomists for standard genome sequencing and annotation.</title>
        <authorList>
            <consortium name="The Broad Institute Genomics Platform"/>
            <consortium name="The Broad Institute Genome Sequencing Center for Infectious Disease"/>
            <person name="Wu L."/>
            <person name="Ma J."/>
        </authorList>
    </citation>
    <scope>NUCLEOTIDE SEQUENCE [LARGE SCALE GENOMIC DNA]</scope>
    <source>
        <strain evidence="7">CCUG 53903</strain>
    </source>
</reference>
<keyword evidence="7" id="KW-1185">Reference proteome</keyword>
<feature type="domain" description="Plastocyanin-like" evidence="5">
    <location>
        <begin position="68"/>
        <end position="170"/>
    </location>
</feature>
<dbReference type="SUPFAM" id="SSF49503">
    <property type="entry name" value="Cupredoxins"/>
    <property type="match status" value="2"/>
</dbReference>
<evidence type="ECO:0000313" key="7">
    <source>
        <dbReference type="Proteomes" id="UP001596058"/>
    </source>
</evidence>
<dbReference type="PANTHER" id="PTHR11709">
    <property type="entry name" value="MULTI-COPPER OXIDASE"/>
    <property type="match status" value="1"/>
</dbReference>
<proteinExistence type="predicted"/>
<evidence type="ECO:0000256" key="3">
    <source>
        <dbReference type="ARBA" id="ARBA00023008"/>
    </source>
</evidence>
<dbReference type="EMBL" id="JBHSPA010000031">
    <property type="protein sequence ID" value="MFC5827597.1"/>
    <property type="molecule type" value="Genomic_DNA"/>
</dbReference>
<evidence type="ECO:0000256" key="1">
    <source>
        <dbReference type="ARBA" id="ARBA00022723"/>
    </source>
</evidence>
<keyword evidence="1" id="KW-0479">Metal-binding</keyword>
<keyword evidence="2" id="KW-0560">Oxidoreductase</keyword>
<feature type="chain" id="PRO_5045967737" evidence="4">
    <location>
        <begin position="24"/>
        <end position="413"/>
    </location>
</feature>
<dbReference type="Gene3D" id="2.60.40.420">
    <property type="entry name" value="Cupredoxins - blue copper proteins"/>
    <property type="match status" value="1"/>
</dbReference>
<sequence length="413" mass="43942">MRALKAAAAVALLVAFTASPAYAQPPESGLACTTGPSFDLATADGYAGFPDGNTVFMWSYTVDGGAFQLPGPVLCVTEGDTVTISLRNTLPEPVSILIPGITGLTADGSPAEPQLSGATLTSLVQAAPTGGTVTYQFAATTPGTYLYASGTDPAKQVQMGLYGTLVVRPAGHPDRAYGTAASRFNPAAEYVALLSEVDPDLHAAVENAKPYDVTKLHPRYWLINGRSFPDTIAPNDAGWLPNQPYGALVHIQPKDPVTNPHPALVRYLNVGDRTHPFHPHGNHGRVIGRDAHALVSGADQSFENFLADIGPGQSWDVTYDWTDVEQWKPATNPIPVPLPQQQNLVYKDDATWYGGSPYLGVTDSLPVGVTSYNQCGEYYQMWHSHALNEAANYEAGFGGMMTLERIDPPGGCS</sequence>
<evidence type="ECO:0000259" key="5">
    <source>
        <dbReference type="Pfam" id="PF07732"/>
    </source>
</evidence>
<evidence type="ECO:0000256" key="2">
    <source>
        <dbReference type="ARBA" id="ARBA00023002"/>
    </source>
</evidence>
<gene>
    <name evidence="6" type="ORF">ACFPZ3_27380</name>
</gene>
<dbReference type="Proteomes" id="UP001596058">
    <property type="component" value="Unassembled WGS sequence"/>
</dbReference>
<dbReference type="PANTHER" id="PTHR11709:SF394">
    <property type="entry name" value="FI03373P-RELATED"/>
    <property type="match status" value="1"/>
</dbReference>